<dbReference type="PANTHER" id="PTHR30069:SF49">
    <property type="entry name" value="OUTER MEMBRANE PROTEIN C"/>
    <property type="match status" value="1"/>
</dbReference>
<feature type="domain" description="TonB-dependent receptor plug" evidence="8">
    <location>
        <begin position="71"/>
        <end position="155"/>
    </location>
</feature>
<dbReference type="PROSITE" id="PS52016">
    <property type="entry name" value="TONB_DEPENDENT_REC_3"/>
    <property type="match status" value="1"/>
</dbReference>
<keyword evidence="5 7" id="KW-0472">Membrane</keyword>
<evidence type="ECO:0000256" key="1">
    <source>
        <dbReference type="ARBA" id="ARBA00004571"/>
    </source>
</evidence>
<evidence type="ECO:0000256" key="7">
    <source>
        <dbReference type="PROSITE-ProRule" id="PRU01360"/>
    </source>
</evidence>
<dbReference type="Pfam" id="PF07715">
    <property type="entry name" value="Plug"/>
    <property type="match status" value="1"/>
</dbReference>
<evidence type="ECO:0000256" key="3">
    <source>
        <dbReference type="ARBA" id="ARBA00022452"/>
    </source>
</evidence>
<protein>
    <submittedName>
        <fullName evidence="9">TonB-dependent copper receptor</fullName>
    </submittedName>
</protein>
<evidence type="ECO:0000256" key="2">
    <source>
        <dbReference type="ARBA" id="ARBA00022448"/>
    </source>
</evidence>
<dbReference type="SUPFAM" id="SSF56935">
    <property type="entry name" value="Porins"/>
    <property type="match status" value="1"/>
</dbReference>
<keyword evidence="9" id="KW-0675">Receptor</keyword>
<evidence type="ECO:0000256" key="4">
    <source>
        <dbReference type="ARBA" id="ARBA00022692"/>
    </source>
</evidence>
<keyword evidence="4 7" id="KW-0812">Transmembrane</keyword>
<keyword evidence="2 7" id="KW-0813">Transport</keyword>
<evidence type="ECO:0000256" key="5">
    <source>
        <dbReference type="ARBA" id="ARBA00023136"/>
    </source>
</evidence>
<dbReference type="NCBIfam" id="TIGR01778">
    <property type="entry name" value="TonB-copper"/>
    <property type="match status" value="1"/>
</dbReference>
<dbReference type="InterPro" id="IPR036942">
    <property type="entry name" value="Beta-barrel_TonB_sf"/>
</dbReference>
<sequence length="668" mass="74002">MSAIYYPKIALANHQTTSCNNEKCKNTKCNNEKCSTQKCDEHIVITGELMHQPSKVTSDPKKPRLPLPAYDGAGFLKTITGFSISRKGGAGGDPSLRGMGGSRISIVDDGQHVYGTCGGRMDPPTAYIYPEAYEAITVIKGPQTVKYGPVGSAGTVLFEKDRNNFVGKNVEGRMSTTQGSFGREDYLVELKAGNETHYVDFDMNKSQSEHYTDGKGNKVQSSYDRNNYNIALGWTPDENSVVELAYGGSSGNAEYADRANKARKIDNENVTLLAKHNVDSQWVSNVEFQVYSNENDHIMDQFDQGNNSGVNVRRKTTGGHLWLDITTYDNWETTVGVDYMESTHAGRSIDQNVDNGLDDLLNKPYADNMSYKNLGLFIESNYRLNSPSINGKILTGLRLDQWNTALFVAQKGQRDDNLMSGFIRYEYLSNHSEYYLGGGHAKRIPDFWEFMKADINDASQKAFNLVPEKTTQLDLGWIYKNDVEISSALYYGKVDDYILIDATPAKTSAYNIDATIWGGEIGVMYPLNQHWSTQTTLSYSHGDNDTTGKPLGQISPLEGRISINYDAHQWTAGLFWRMVAAQNNVSIGEGNISGQDLSKSSGFGTLSLNGSWSHDDVLISFGVENLFDIAYAEHVSRSGAGNDIPGSEPMFQVNEPGRNAWVKLSYTF</sequence>
<dbReference type="PANTHER" id="PTHR30069">
    <property type="entry name" value="TONB-DEPENDENT OUTER MEMBRANE RECEPTOR"/>
    <property type="match status" value="1"/>
</dbReference>
<accession>A0ABS5I455</accession>
<evidence type="ECO:0000259" key="8">
    <source>
        <dbReference type="Pfam" id="PF07715"/>
    </source>
</evidence>
<dbReference type="Gene3D" id="2.40.170.20">
    <property type="entry name" value="TonB-dependent receptor, beta-barrel domain"/>
    <property type="match status" value="1"/>
</dbReference>
<dbReference type="InterPro" id="IPR010100">
    <property type="entry name" value="TonB-dep_Cu_rcpt"/>
</dbReference>
<dbReference type="InterPro" id="IPR037066">
    <property type="entry name" value="Plug_dom_sf"/>
</dbReference>
<dbReference type="EMBL" id="JAAIKR010000012">
    <property type="protein sequence ID" value="MBR9728799.1"/>
    <property type="molecule type" value="Genomic_DNA"/>
</dbReference>
<dbReference type="Gene3D" id="2.170.130.10">
    <property type="entry name" value="TonB-dependent receptor, plug domain"/>
    <property type="match status" value="1"/>
</dbReference>
<keyword evidence="10" id="KW-1185">Reference proteome</keyword>
<dbReference type="InterPro" id="IPR012910">
    <property type="entry name" value="Plug_dom"/>
</dbReference>
<comment type="subcellular location">
    <subcellularLocation>
        <location evidence="1 7">Cell outer membrane</location>
        <topology evidence="1 7">Multi-pass membrane protein</topology>
    </subcellularLocation>
</comment>
<keyword evidence="3 7" id="KW-1134">Transmembrane beta strand</keyword>
<evidence type="ECO:0000313" key="9">
    <source>
        <dbReference type="EMBL" id="MBR9728799.1"/>
    </source>
</evidence>
<reference evidence="9 10" key="1">
    <citation type="submission" date="2020-02" db="EMBL/GenBank/DDBJ databases">
        <title>Shewanella WXL01 sp. nov., a marine bacterium isolated from green algae in Luhuitou Fringing Reef (Northern South China Sea).</title>
        <authorList>
            <person name="Wang X."/>
        </authorList>
    </citation>
    <scope>NUCLEOTIDE SEQUENCE [LARGE SCALE GENOMIC DNA]</scope>
    <source>
        <strain evidence="9 10">MCCC 1A01895</strain>
    </source>
</reference>
<dbReference type="InterPro" id="IPR039426">
    <property type="entry name" value="TonB-dep_rcpt-like"/>
</dbReference>
<comment type="caution">
    <text evidence="9">The sequence shown here is derived from an EMBL/GenBank/DDBJ whole genome shotgun (WGS) entry which is preliminary data.</text>
</comment>
<organism evidence="9 10">
    <name type="scientific">Shewanella intestini</name>
    <dbReference type="NCBI Taxonomy" id="2017544"/>
    <lineage>
        <taxon>Bacteria</taxon>
        <taxon>Pseudomonadati</taxon>
        <taxon>Pseudomonadota</taxon>
        <taxon>Gammaproteobacteria</taxon>
        <taxon>Alteromonadales</taxon>
        <taxon>Shewanellaceae</taxon>
        <taxon>Shewanella</taxon>
    </lineage>
</organism>
<name>A0ABS5I455_9GAMM</name>
<evidence type="ECO:0000313" key="10">
    <source>
        <dbReference type="Proteomes" id="UP000811844"/>
    </source>
</evidence>
<dbReference type="Proteomes" id="UP000811844">
    <property type="component" value="Unassembled WGS sequence"/>
</dbReference>
<proteinExistence type="inferred from homology"/>
<keyword evidence="6 7" id="KW-0998">Cell outer membrane</keyword>
<comment type="similarity">
    <text evidence="7">Belongs to the TonB-dependent receptor family.</text>
</comment>
<evidence type="ECO:0000256" key="6">
    <source>
        <dbReference type="ARBA" id="ARBA00023237"/>
    </source>
</evidence>
<gene>
    <name evidence="9" type="ORF">G3R48_12505</name>
</gene>